<organism evidence="1 2">
    <name type="scientific">Malus domestica</name>
    <name type="common">Apple</name>
    <name type="synonym">Pyrus malus</name>
    <dbReference type="NCBI Taxonomy" id="3750"/>
    <lineage>
        <taxon>Eukaryota</taxon>
        <taxon>Viridiplantae</taxon>
        <taxon>Streptophyta</taxon>
        <taxon>Embryophyta</taxon>
        <taxon>Tracheophyta</taxon>
        <taxon>Spermatophyta</taxon>
        <taxon>Magnoliopsida</taxon>
        <taxon>eudicotyledons</taxon>
        <taxon>Gunneridae</taxon>
        <taxon>Pentapetalae</taxon>
        <taxon>rosids</taxon>
        <taxon>fabids</taxon>
        <taxon>Rosales</taxon>
        <taxon>Rosaceae</taxon>
        <taxon>Amygdaloideae</taxon>
        <taxon>Maleae</taxon>
        <taxon>Malus</taxon>
    </lineage>
</organism>
<dbReference type="EMBL" id="RDQH01000328">
    <property type="protein sequence ID" value="RXI06763.1"/>
    <property type="molecule type" value="Genomic_DNA"/>
</dbReference>
<accession>A0A498KN82</accession>
<dbReference type="AlphaFoldDB" id="A0A498KN82"/>
<proteinExistence type="predicted"/>
<gene>
    <name evidence="1" type="ORF">DVH24_025899</name>
</gene>
<name>A0A498KN82_MALDO</name>
<protein>
    <submittedName>
        <fullName evidence="1">Uncharacterized protein</fullName>
    </submittedName>
</protein>
<dbReference type="Proteomes" id="UP000290289">
    <property type="component" value="Chromosome 2"/>
</dbReference>
<reference evidence="1 2" key="1">
    <citation type="submission" date="2018-10" db="EMBL/GenBank/DDBJ databases">
        <title>A high-quality apple genome assembly.</title>
        <authorList>
            <person name="Hu J."/>
        </authorList>
    </citation>
    <scope>NUCLEOTIDE SEQUENCE [LARGE SCALE GENOMIC DNA]</scope>
    <source>
        <strain evidence="2">cv. HFTH1</strain>
        <tissue evidence="1">Young leaf</tissue>
    </source>
</reference>
<evidence type="ECO:0000313" key="2">
    <source>
        <dbReference type="Proteomes" id="UP000290289"/>
    </source>
</evidence>
<comment type="caution">
    <text evidence="1">The sequence shown here is derived from an EMBL/GenBank/DDBJ whole genome shotgun (WGS) entry which is preliminary data.</text>
</comment>
<evidence type="ECO:0000313" key="1">
    <source>
        <dbReference type="EMBL" id="RXI06763.1"/>
    </source>
</evidence>
<keyword evidence="2" id="KW-1185">Reference proteome</keyword>
<sequence>MPTTVYGTHCWAFKWFEYVHQRPRNAQVSRCNYEIEAQGKMNIKKPGKTWKETLRKYMEYLELMKNLTQI</sequence>